<keyword evidence="4 7" id="KW-0812">Transmembrane</keyword>
<dbReference type="Proteomes" id="UP001571476">
    <property type="component" value="Unassembled WGS sequence"/>
</dbReference>
<evidence type="ECO:0000256" key="7">
    <source>
        <dbReference type="RuleBase" id="RU363032"/>
    </source>
</evidence>
<feature type="transmembrane region" description="Helical" evidence="7">
    <location>
        <begin position="107"/>
        <end position="127"/>
    </location>
</feature>
<name>A0ABV4SCR8_9ACTN</name>
<feature type="transmembrane region" description="Helical" evidence="7">
    <location>
        <begin position="191"/>
        <end position="216"/>
    </location>
</feature>
<evidence type="ECO:0000259" key="9">
    <source>
        <dbReference type="PROSITE" id="PS50928"/>
    </source>
</evidence>
<evidence type="ECO:0000256" key="6">
    <source>
        <dbReference type="ARBA" id="ARBA00023136"/>
    </source>
</evidence>
<reference evidence="10 11" key="1">
    <citation type="submission" date="2024-08" db="EMBL/GenBank/DDBJ databases">
        <title>Genome sequence of Streptomyces aureus CACIA-1.46HGO.</title>
        <authorList>
            <person name="Evangelista-Martinez Z."/>
        </authorList>
    </citation>
    <scope>NUCLEOTIDE SEQUENCE [LARGE SCALE GENOMIC DNA]</scope>
    <source>
        <strain evidence="10 11">CACIA-1.46HGO</strain>
    </source>
</reference>
<comment type="similarity">
    <text evidence="7">Belongs to the binding-protein-dependent transport system permease family.</text>
</comment>
<keyword evidence="11" id="KW-1185">Reference proteome</keyword>
<evidence type="ECO:0000313" key="10">
    <source>
        <dbReference type="EMBL" id="MFA3835399.1"/>
    </source>
</evidence>
<dbReference type="CDD" id="cd06261">
    <property type="entry name" value="TM_PBP2"/>
    <property type="match status" value="1"/>
</dbReference>
<evidence type="ECO:0000256" key="3">
    <source>
        <dbReference type="ARBA" id="ARBA00022475"/>
    </source>
</evidence>
<dbReference type="Pfam" id="PF00528">
    <property type="entry name" value="BPD_transp_1"/>
    <property type="match status" value="1"/>
</dbReference>
<dbReference type="SUPFAM" id="SSF161098">
    <property type="entry name" value="MetI-like"/>
    <property type="match status" value="1"/>
</dbReference>
<feature type="transmembrane region" description="Helical" evidence="7">
    <location>
        <begin position="243"/>
        <end position="268"/>
    </location>
</feature>
<evidence type="ECO:0000256" key="5">
    <source>
        <dbReference type="ARBA" id="ARBA00022989"/>
    </source>
</evidence>
<dbReference type="PANTHER" id="PTHR30193:SF37">
    <property type="entry name" value="INNER MEMBRANE ABC TRANSPORTER PERMEASE PROTEIN YCJO"/>
    <property type="match status" value="1"/>
</dbReference>
<gene>
    <name evidence="10" type="ORF">ACEG43_04240</name>
</gene>
<evidence type="ECO:0000313" key="11">
    <source>
        <dbReference type="Proteomes" id="UP001571476"/>
    </source>
</evidence>
<feature type="compositionally biased region" description="Basic residues" evidence="8">
    <location>
        <begin position="18"/>
        <end position="37"/>
    </location>
</feature>
<proteinExistence type="inferred from homology"/>
<protein>
    <submittedName>
        <fullName evidence="10">Carbohydrate ABC transporter permease</fullName>
    </submittedName>
</protein>
<dbReference type="Gene3D" id="1.10.3720.10">
    <property type="entry name" value="MetI-like"/>
    <property type="match status" value="1"/>
</dbReference>
<accession>A0ABV4SCR8</accession>
<dbReference type="InterPro" id="IPR051393">
    <property type="entry name" value="ABC_transporter_permease"/>
</dbReference>
<feature type="domain" description="ABC transmembrane type-1" evidence="9">
    <location>
        <begin position="103"/>
        <end position="315"/>
    </location>
</feature>
<keyword evidence="6 7" id="KW-0472">Membrane</keyword>
<evidence type="ECO:0000256" key="1">
    <source>
        <dbReference type="ARBA" id="ARBA00004651"/>
    </source>
</evidence>
<evidence type="ECO:0000256" key="4">
    <source>
        <dbReference type="ARBA" id="ARBA00022692"/>
    </source>
</evidence>
<dbReference type="InterPro" id="IPR035906">
    <property type="entry name" value="MetI-like_sf"/>
</dbReference>
<dbReference type="RefSeq" id="WP_372561411.1">
    <property type="nucleotide sequence ID" value="NZ_JBGOSP010000002.1"/>
</dbReference>
<keyword evidence="3" id="KW-1003">Cell membrane</keyword>
<evidence type="ECO:0000256" key="2">
    <source>
        <dbReference type="ARBA" id="ARBA00022448"/>
    </source>
</evidence>
<feature type="transmembrane region" description="Helical" evidence="7">
    <location>
        <begin position="294"/>
        <end position="316"/>
    </location>
</feature>
<feature type="transmembrane region" description="Helical" evidence="7">
    <location>
        <begin position="48"/>
        <end position="67"/>
    </location>
</feature>
<sequence>MTDTASVPPAAGLTKAPPVRRRIPTRTPHQAKGRARGGGRLGGPLSGLPWALPALLLVGVLLVYPFFRSVYGSLFEDNGFTSHYTGLDNYVRLAEDPIFGRSLLNTVMWVAGTLLLPVVAGLAIAVATHRMRLGRIAQLVVVLPCAISGAATAVLWKFILTSEGSLNQVLQGLGLDSLVRPWLLEWPQNTLSMIVASTWQATGLNVVLFAIGLSAIPRETVEAAELDGATGWRMFRHITLPQLRSVSVVVIGMAIVNSLKAFDMIWVLTQGGPARSSETLALTMYRESFRLFHVGYGSAVALVLSVIVVASSWMYLRRQMPETSPR</sequence>
<comment type="subcellular location">
    <subcellularLocation>
        <location evidence="1 7">Cell membrane</location>
        <topology evidence="1 7">Multi-pass membrane protein</topology>
    </subcellularLocation>
</comment>
<keyword evidence="5 7" id="KW-1133">Transmembrane helix</keyword>
<comment type="caution">
    <text evidence="10">The sequence shown here is derived from an EMBL/GenBank/DDBJ whole genome shotgun (WGS) entry which is preliminary data.</text>
</comment>
<feature type="transmembrane region" description="Helical" evidence="7">
    <location>
        <begin position="139"/>
        <end position="159"/>
    </location>
</feature>
<dbReference type="InterPro" id="IPR000515">
    <property type="entry name" value="MetI-like"/>
</dbReference>
<evidence type="ECO:0000256" key="8">
    <source>
        <dbReference type="SAM" id="MobiDB-lite"/>
    </source>
</evidence>
<dbReference type="PROSITE" id="PS50928">
    <property type="entry name" value="ABC_TM1"/>
    <property type="match status" value="1"/>
</dbReference>
<organism evidence="10 11">
    <name type="scientific">Streptomyces aureus</name>
    <dbReference type="NCBI Taxonomy" id="193461"/>
    <lineage>
        <taxon>Bacteria</taxon>
        <taxon>Bacillati</taxon>
        <taxon>Actinomycetota</taxon>
        <taxon>Actinomycetes</taxon>
        <taxon>Kitasatosporales</taxon>
        <taxon>Streptomycetaceae</taxon>
        <taxon>Streptomyces</taxon>
    </lineage>
</organism>
<dbReference type="EMBL" id="JBGOSP010000002">
    <property type="protein sequence ID" value="MFA3835399.1"/>
    <property type="molecule type" value="Genomic_DNA"/>
</dbReference>
<keyword evidence="2 7" id="KW-0813">Transport</keyword>
<dbReference type="PANTHER" id="PTHR30193">
    <property type="entry name" value="ABC TRANSPORTER PERMEASE PROTEIN"/>
    <property type="match status" value="1"/>
</dbReference>
<feature type="region of interest" description="Disordered" evidence="8">
    <location>
        <begin position="1"/>
        <end position="38"/>
    </location>
</feature>